<keyword evidence="7 14" id="KW-0418">Kinase</keyword>
<dbReference type="InterPro" id="IPR001697">
    <property type="entry name" value="Pyr_Knase"/>
</dbReference>
<keyword evidence="9" id="KW-0460">Magnesium</keyword>
<dbReference type="InterPro" id="IPR036918">
    <property type="entry name" value="Pyrv_Knase_C_sf"/>
</dbReference>
<evidence type="ECO:0000256" key="8">
    <source>
        <dbReference type="ARBA" id="ARBA00022840"/>
    </source>
</evidence>
<evidence type="ECO:0000256" key="9">
    <source>
        <dbReference type="ARBA" id="ARBA00022842"/>
    </source>
</evidence>
<keyword evidence="10" id="KW-0324">Glycolysis</keyword>
<evidence type="ECO:0000256" key="6">
    <source>
        <dbReference type="ARBA" id="ARBA00022741"/>
    </source>
</evidence>
<dbReference type="InterPro" id="IPR011037">
    <property type="entry name" value="Pyrv_Knase-like_insert_dom_sf"/>
</dbReference>
<dbReference type="Gene3D" id="3.40.1380.20">
    <property type="entry name" value="Pyruvate kinase, C-terminal domain"/>
    <property type="match status" value="1"/>
</dbReference>
<dbReference type="PROSITE" id="PS00110">
    <property type="entry name" value="PYRUVATE_KINASE"/>
    <property type="match status" value="1"/>
</dbReference>
<name>A0A644YEB9_9ZZZZ</name>
<dbReference type="Pfam" id="PF00224">
    <property type="entry name" value="PK"/>
    <property type="match status" value="1"/>
</dbReference>
<dbReference type="Gene3D" id="3.20.20.60">
    <property type="entry name" value="Phosphoenolpyruvate-binding domains"/>
    <property type="match status" value="1"/>
</dbReference>
<dbReference type="PRINTS" id="PR01050">
    <property type="entry name" value="PYRUVTKNASE"/>
</dbReference>
<dbReference type="GO" id="GO:0016301">
    <property type="term" value="F:kinase activity"/>
    <property type="evidence" value="ECO:0007669"/>
    <property type="project" value="UniProtKB-KW"/>
</dbReference>
<dbReference type="InterPro" id="IPR015795">
    <property type="entry name" value="Pyrv_Knase_C"/>
</dbReference>
<dbReference type="FunFam" id="2.40.33.10:FF:000001">
    <property type="entry name" value="Pyruvate kinase"/>
    <property type="match status" value="1"/>
</dbReference>
<evidence type="ECO:0000259" key="13">
    <source>
        <dbReference type="Pfam" id="PF02887"/>
    </source>
</evidence>
<proteinExistence type="inferred from homology"/>
<dbReference type="PANTHER" id="PTHR11817">
    <property type="entry name" value="PYRUVATE KINASE"/>
    <property type="match status" value="1"/>
</dbReference>
<dbReference type="SUPFAM" id="SSF50800">
    <property type="entry name" value="PK beta-barrel domain-like"/>
    <property type="match status" value="1"/>
</dbReference>
<dbReference type="EC" id="2.7.1.40" evidence="3"/>
<keyword evidence="5" id="KW-0479">Metal-binding</keyword>
<dbReference type="Gene3D" id="2.40.33.10">
    <property type="entry name" value="PK beta-barrel domain-like"/>
    <property type="match status" value="1"/>
</dbReference>
<dbReference type="InterPro" id="IPR015806">
    <property type="entry name" value="Pyrv_Knase_insert_dom_sf"/>
</dbReference>
<keyword evidence="8" id="KW-0067">ATP-binding</keyword>
<dbReference type="GO" id="GO:0000287">
    <property type="term" value="F:magnesium ion binding"/>
    <property type="evidence" value="ECO:0007669"/>
    <property type="project" value="InterPro"/>
</dbReference>
<evidence type="ECO:0000256" key="11">
    <source>
        <dbReference type="ARBA" id="ARBA00023317"/>
    </source>
</evidence>
<dbReference type="NCBIfam" id="NF004491">
    <property type="entry name" value="PRK05826.1"/>
    <property type="match status" value="1"/>
</dbReference>
<dbReference type="GO" id="GO:0005524">
    <property type="term" value="F:ATP binding"/>
    <property type="evidence" value="ECO:0007669"/>
    <property type="project" value="UniProtKB-KW"/>
</dbReference>
<dbReference type="Pfam" id="PF02887">
    <property type="entry name" value="PK_C"/>
    <property type="match status" value="1"/>
</dbReference>
<evidence type="ECO:0000256" key="5">
    <source>
        <dbReference type="ARBA" id="ARBA00022723"/>
    </source>
</evidence>
<evidence type="ECO:0000256" key="2">
    <source>
        <dbReference type="ARBA" id="ARBA00008663"/>
    </source>
</evidence>
<dbReference type="UniPathway" id="UPA00109">
    <property type="reaction ID" value="UER00188"/>
</dbReference>
<evidence type="ECO:0000259" key="12">
    <source>
        <dbReference type="Pfam" id="PF00224"/>
    </source>
</evidence>
<sequence>MMLKHTKIVATISDKRCDVPFLKQLFEEGMDVVRLNSAHLDEEGFLKIINNVRAVSDRIAILVDTKGPEIRTTVATEPIKLTTGDRVKVVGNPREISSKEVIYVSYPNIADEMNVGDDILIDDGEIDLKVIDKNSDHLLCCVQNDGTVGSRKSVNIPGVRINLPTITDRDRKFIALADKHNIDFIAHSFVRCKEDVMEVQAILDELKSPIKIIAKIENQEGVDKADEILRQAYGIMVARGDLGIEVAQEKIPAIQRMLIRKAIQYKKPVIVATQMLHSMIEHPRPTRAEITDIANAIYYRTDAIMLSGETAYGKYPVEAVRTMTKVAHETEKTKLAENDIRVPYAFDDNEVTSFLAKQAVKSAARLNTKAIFTDSHTGRTARVLAAFRGRKPVFAMTTTDRLARELALSYGVWAEHLPGKGIENTKESRRAYYVAAIRKMLEHKMIDKKDRVVYLGGSFGETGGTTYLDISEVWKILEAKEKYNLPDYTQ</sequence>
<keyword evidence="4 14" id="KW-0808">Transferase</keyword>
<dbReference type="GO" id="GO:0030955">
    <property type="term" value="F:potassium ion binding"/>
    <property type="evidence" value="ECO:0007669"/>
    <property type="project" value="InterPro"/>
</dbReference>
<evidence type="ECO:0000256" key="10">
    <source>
        <dbReference type="ARBA" id="ARBA00023152"/>
    </source>
</evidence>
<feature type="domain" description="Pyruvate kinase barrel" evidence="12">
    <location>
        <begin position="4"/>
        <end position="320"/>
    </location>
</feature>
<comment type="pathway">
    <text evidence="1">Carbohydrate degradation; glycolysis; pyruvate from D-glyceraldehyde 3-phosphate: step 5/5.</text>
</comment>
<dbReference type="SUPFAM" id="SSF52935">
    <property type="entry name" value="PK C-terminal domain-like"/>
    <property type="match status" value="1"/>
</dbReference>
<evidence type="ECO:0000256" key="7">
    <source>
        <dbReference type="ARBA" id="ARBA00022777"/>
    </source>
</evidence>
<dbReference type="InterPro" id="IPR015793">
    <property type="entry name" value="Pyrv_Knase_brl"/>
</dbReference>
<dbReference type="EMBL" id="VSSQ01004858">
    <property type="protein sequence ID" value="MPM26905.1"/>
    <property type="molecule type" value="Genomic_DNA"/>
</dbReference>
<protein>
    <recommendedName>
        <fullName evidence="3">pyruvate kinase</fullName>
        <ecNumber evidence="3">2.7.1.40</ecNumber>
    </recommendedName>
</protein>
<comment type="caution">
    <text evidence="14">The sequence shown here is derived from an EMBL/GenBank/DDBJ whole genome shotgun (WGS) entry which is preliminary data.</text>
</comment>
<evidence type="ECO:0000313" key="14">
    <source>
        <dbReference type="EMBL" id="MPM26905.1"/>
    </source>
</evidence>
<evidence type="ECO:0000256" key="4">
    <source>
        <dbReference type="ARBA" id="ARBA00022679"/>
    </source>
</evidence>
<comment type="similarity">
    <text evidence="2">Belongs to the pyruvate kinase family.</text>
</comment>
<dbReference type="InterPro" id="IPR040442">
    <property type="entry name" value="Pyrv_kinase-like_dom_sf"/>
</dbReference>
<dbReference type="NCBIfam" id="TIGR01064">
    <property type="entry name" value="pyruv_kin"/>
    <property type="match status" value="1"/>
</dbReference>
<gene>
    <name evidence="14" type="primary">pyk_16</name>
    <name evidence="14" type="ORF">SDC9_73410</name>
</gene>
<dbReference type="SUPFAM" id="SSF51621">
    <property type="entry name" value="Phosphoenolpyruvate/pyruvate domain"/>
    <property type="match status" value="1"/>
</dbReference>
<feature type="domain" description="Pyruvate kinase C-terminal" evidence="13">
    <location>
        <begin position="356"/>
        <end position="468"/>
    </location>
</feature>
<dbReference type="GO" id="GO:0004743">
    <property type="term" value="F:pyruvate kinase activity"/>
    <property type="evidence" value="ECO:0007669"/>
    <property type="project" value="UniProtKB-EC"/>
</dbReference>
<organism evidence="14">
    <name type="scientific">bioreactor metagenome</name>
    <dbReference type="NCBI Taxonomy" id="1076179"/>
    <lineage>
        <taxon>unclassified sequences</taxon>
        <taxon>metagenomes</taxon>
        <taxon>ecological metagenomes</taxon>
    </lineage>
</organism>
<dbReference type="InterPro" id="IPR015813">
    <property type="entry name" value="Pyrv/PenolPyrv_kinase-like_dom"/>
</dbReference>
<evidence type="ECO:0000256" key="1">
    <source>
        <dbReference type="ARBA" id="ARBA00004997"/>
    </source>
</evidence>
<accession>A0A644YEB9</accession>
<dbReference type="InterPro" id="IPR018209">
    <property type="entry name" value="Pyrv_Knase_AS"/>
</dbReference>
<dbReference type="AlphaFoldDB" id="A0A644YEB9"/>
<evidence type="ECO:0000256" key="3">
    <source>
        <dbReference type="ARBA" id="ARBA00012142"/>
    </source>
</evidence>
<keyword evidence="11 14" id="KW-0670">Pyruvate</keyword>
<reference evidence="14" key="1">
    <citation type="submission" date="2019-08" db="EMBL/GenBank/DDBJ databases">
        <authorList>
            <person name="Kucharzyk K."/>
            <person name="Murdoch R.W."/>
            <person name="Higgins S."/>
            <person name="Loffler F."/>
        </authorList>
    </citation>
    <scope>NUCLEOTIDE SEQUENCE</scope>
</reference>
<keyword evidence="6" id="KW-0547">Nucleotide-binding</keyword>